<accession>A0ACC7LEQ4</accession>
<proteinExistence type="predicted"/>
<reference evidence="1" key="1">
    <citation type="submission" date="2024-09" db="EMBL/GenBank/DDBJ databases">
        <authorList>
            <person name="Liu J."/>
        </authorList>
    </citation>
    <scope>NUCLEOTIDE SEQUENCE</scope>
    <source>
        <strain evidence="1">NBU2967</strain>
    </source>
</reference>
<dbReference type="EMBL" id="JBHFPV010000001">
    <property type="protein sequence ID" value="MFH6602038.1"/>
    <property type="molecule type" value="Genomic_DNA"/>
</dbReference>
<protein>
    <submittedName>
        <fullName evidence="1">Uncharacterized protein</fullName>
    </submittedName>
</protein>
<dbReference type="Proteomes" id="UP001595191">
    <property type="component" value="Unassembled WGS sequence"/>
</dbReference>
<evidence type="ECO:0000313" key="2">
    <source>
        <dbReference type="Proteomes" id="UP001595191"/>
    </source>
</evidence>
<sequence length="168" mass="20456">MDSPEKQRKRKKLADRFDNDWEFDFKNVQIKRKHKSFVEKLKGIFKSKKHSVFAMYWWLKYQYMKDDTAKKFYFPLKHDNIPVKGLPFKYEMKGKWTIPSADLKYLYGGPLISQELELLVPPEDTWKKVIRISKNLAKVLTPIFGFIFFLFRYKEEIREIFNWIKNSL</sequence>
<name>A0ACC7LEQ4_9FLAO</name>
<gene>
    <name evidence="1" type="ORF">ACEZ3G_01005</name>
</gene>
<keyword evidence="2" id="KW-1185">Reference proteome</keyword>
<comment type="caution">
    <text evidence="1">The sequence shown here is derived from an EMBL/GenBank/DDBJ whole genome shotgun (WGS) entry which is preliminary data.</text>
</comment>
<evidence type="ECO:0000313" key="1">
    <source>
        <dbReference type="EMBL" id="MFH6602038.1"/>
    </source>
</evidence>
<organism evidence="1 2">
    <name type="scientific">Meishania litoralis</name>
    <dbReference type="NCBI Taxonomy" id="3434685"/>
    <lineage>
        <taxon>Bacteria</taxon>
        <taxon>Pseudomonadati</taxon>
        <taxon>Bacteroidota</taxon>
        <taxon>Flavobacteriia</taxon>
        <taxon>Flavobacteriales</taxon>
        <taxon>Flavobacteriaceae</taxon>
        <taxon>Meishania</taxon>
    </lineage>
</organism>